<dbReference type="EMBL" id="JACHIN010000008">
    <property type="protein sequence ID" value="MBB5080177.1"/>
    <property type="molecule type" value="Genomic_DNA"/>
</dbReference>
<comment type="caution">
    <text evidence="2">The sequence shown here is derived from an EMBL/GenBank/DDBJ whole genome shotgun (WGS) entry which is preliminary data.</text>
</comment>
<reference evidence="2 3" key="1">
    <citation type="submission" date="2020-08" db="EMBL/GenBank/DDBJ databases">
        <title>Genomic Encyclopedia of Type Strains, Phase IV (KMG-IV): sequencing the most valuable type-strain genomes for metagenomic binning, comparative biology and taxonomic classification.</title>
        <authorList>
            <person name="Goeker M."/>
        </authorList>
    </citation>
    <scope>NUCLEOTIDE SEQUENCE [LARGE SCALE GENOMIC DNA]</scope>
    <source>
        <strain evidence="2 3">DSM 45385</strain>
    </source>
</reference>
<keyword evidence="1" id="KW-0812">Transmembrane</keyword>
<evidence type="ECO:0000313" key="2">
    <source>
        <dbReference type="EMBL" id="MBB5080177.1"/>
    </source>
</evidence>
<keyword evidence="3" id="KW-1185">Reference proteome</keyword>
<accession>A0A7W8A5W8</accession>
<dbReference type="RefSeq" id="WP_184966462.1">
    <property type="nucleotide sequence ID" value="NZ_JACHIN010000008.1"/>
</dbReference>
<evidence type="ECO:0000313" key="3">
    <source>
        <dbReference type="Proteomes" id="UP000568380"/>
    </source>
</evidence>
<gene>
    <name evidence="2" type="ORF">HNR40_005664</name>
</gene>
<feature type="transmembrane region" description="Helical" evidence="1">
    <location>
        <begin position="20"/>
        <end position="48"/>
    </location>
</feature>
<feature type="transmembrane region" description="Helical" evidence="1">
    <location>
        <begin position="88"/>
        <end position="108"/>
    </location>
</feature>
<organism evidence="2 3">
    <name type="scientific">Nonomuraea endophytica</name>
    <dbReference type="NCBI Taxonomy" id="714136"/>
    <lineage>
        <taxon>Bacteria</taxon>
        <taxon>Bacillati</taxon>
        <taxon>Actinomycetota</taxon>
        <taxon>Actinomycetes</taxon>
        <taxon>Streptosporangiales</taxon>
        <taxon>Streptosporangiaceae</taxon>
        <taxon>Nonomuraea</taxon>
    </lineage>
</organism>
<proteinExistence type="predicted"/>
<evidence type="ECO:0000256" key="1">
    <source>
        <dbReference type="SAM" id="Phobius"/>
    </source>
</evidence>
<feature type="transmembrane region" description="Helical" evidence="1">
    <location>
        <begin position="55"/>
        <end position="76"/>
    </location>
</feature>
<protein>
    <submittedName>
        <fullName evidence="2">Uncharacterized protein</fullName>
    </submittedName>
</protein>
<keyword evidence="1" id="KW-1133">Transmembrane helix</keyword>
<dbReference type="AlphaFoldDB" id="A0A7W8A5W8"/>
<keyword evidence="1" id="KW-0472">Membrane</keyword>
<name>A0A7W8A5W8_9ACTN</name>
<sequence>MTTASLTPTTRRTPLAVTISAWAVPVMVIGQFAMLAIIPVVIALVGAFRHTRDRLVRWTAAVVAASWTIPFVIWQVRPDGAPSMSKDIHPGFVALIVAASAAFIVAVFRARRG</sequence>
<dbReference type="Proteomes" id="UP000568380">
    <property type="component" value="Unassembled WGS sequence"/>
</dbReference>